<dbReference type="EMBL" id="JACHJW010000001">
    <property type="protein sequence ID" value="MBB4958586.1"/>
    <property type="molecule type" value="Genomic_DNA"/>
</dbReference>
<feature type="transmembrane region" description="Helical" evidence="1">
    <location>
        <begin position="79"/>
        <end position="103"/>
    </location>
</feature>
<sequence>MPILWIAARRARVAGSRSPGIIGPICGFLTACGGGWVVAAPNDGSDPKQLGIVHDAGVPSWISMADAGVPSWISMADAVVPYAVLIGATGAVLLALSAFITWVRRLPPTTTNGGQNSSSSKIT</sequence>
<evidence type="ECO:0000313" key="3">
    <source>
        <dbReference type="Proteomes" id="UP000578819"/>
    </source>
</evidence>
<evidence type="ECO:0000313" key="2">
    <source>
        <dbReference type="EMBL" id="MBB4958586.1"/>
    </source>
</evidence>
<reference evidence="2 3" key="1">
    <citation type="submission" date="2020-08" db="EMBL/GenBank/DDBJ databases">
        <title>Sequencing the genomes of 1000 actinobacteria strains.</title>
        <authorList>
            <person name="Klenk H.-P."/>
        </authorList>
    </citation>
    <scope>NUCLEOTIDE SEQUENCE [LARGE SCALE GENOMIC DNA]</scope>
    <source>
        <strain evidence="2 3">DSM 45886</strain>
    </source>
</reference>
<name>A0A7W7SQ87_9ACTN</name>
<keyword evidence="3" id="KW-1185">Reference proteome</keyword>
<protein>
    <submittedName>
        <fullName evidence="2">Uncharacterized protein</fullName>
    </submittedName>
</protein>
<accession>A0A7W7SQ87</accession>
<gene>
    <name evidence="2" type="ORF">FHR38_002319</name>
</gene>
<evidence type="ECO:0000256" key="1">
    <source>
        <dbReference type="SAM" id="Phobius"/>
    </source>
</evidence>
<dbReference type="AlphaFoldDB" id="A0A7W7SQ87"/>
<proteinExistence type="predicted"/>
<organism evidence="2 3">
    <name type="scientific">Micromonospora polyrhachis</name>
    <dbReference type="NCBI Taxonomy" id="1282883"/>
    <lineage>
        <taxon>Bacteria</taxon>
        <taxon>Bacillati</taxon>
        <taxon>Actinomycetota</taxon>
        <taxon>Actinomycetes</taxon>
        <taxon>Micromonosporales</taxon>
        <taxon>Micromonosporaceae</taxon>
        <taxon>Micromonospora</taxon>
    </lineage>
</organism>
<keyword evidence="1" id="KW-0812">Transmembrane</keyword>
<feature type="transmembrane region" description="Helical" evidence="1">
    <location>
        <begin position="21"/>
        <end position="39"/>
    </location>
</feature>
<keyword evidence="1" id="KW-1133">Transmembrane helix</keyword>
<dbReference type="Proteomes" id="UP000578819">
    <property type="component" value="Unassembled WGS sequence"/>
</dbReference>
<keyword evidence="1" id="KW-0472">Membrane</keyword>
<dbReference type="RefSeq" id="WP_246446451.1">
    <property type="nucleotide sequence ID" value="NZ_JACHJW010000001.1"/>
</dbReference>
<comment type="caution">
    <text evidence="2">The sequence shown here is derived from an EMBL/GenBank/DDBJ whole genome shotgun (WGS) entry which is preliminary data.</text>
</comment>